<feature type="region of interest" description="Disordered" evidence="1">
    <location>
        <begin position="1"/>
        <end position="26"/>
    </location>
</feature>
<dbReference type="EMBL" id="JABEZU010000004">
    <property type="protein sequence ID" value="NOV98454.1"/>
    <property type="molecule type" value="Genomic_DNA"/>
</dbReference>
<organism evidence="4 5">
    <name type="scientific">Isoptericola halotolerans</name>
    <dbReference type="NCBI Taxonomy" id="300560"/>
    <lineage>
        <taxon>Bacteria</taxon>
        <taxon>Bacillati</taxon>
        <taxon>Actinomycetota</taxon>
        <taxon>Actinomycetes</taxon>
        <taxon>Micrococcales</taxon>
        <taxon>Promicromonosporaceae</taxon>
        <taxon>Isoptericola</taxon>
    </lineage>
</organism>
<protein>
    <recommendedName>
        <fullName evidence="3">Potassium channel domain-containing protein</fullName>
    </recommendedName>
</protein>
<evidence type="ECO:0000259" key="3">
    <source>
        <dbReference type="Pfam" id="PF07885"/>
    </source>
</evidence>
<feature type="domain" description="Potassium channel" evidence="3">
    <location>
        <begin position="167"/>
        <end position="246"/>
    </location>
</feature>
<gene>
    <name evidence="4" type="ORF">HDG69_003049</name>
</gene>
<accession>A0ABX2A737</accession>
<dbReference type="SUPFAM" id="SSF81324">
    <property type="entry name" value="Voltage-gated potassium channels"/>
    <property type="match status" value="1"/>
</dbReference>
<keyword evidence="2" id="KW-1133">Transmembrane helix</keyword>
<evidence type="ECO:0000256" key="1">
    <source>
        <dbReference type="SAM" id="MobiDB-lite"/>
    </source>
</evidence>
<evidence type="ECO:0000256" key="2">
    <source>
        <dbReference type="SAM" id="Phobius"/>
    </source>
</evidence>
<evidence type="ECO:0000313" key="4">
    <source>
        <dbReference type="EMBL" id="NOV98454.1"/>
    </source>
</evidence>
<dbReference type="Proteomes" id="UP000757540">
    <property type="component" value="Unassembled WGS sequence"/>
</dbReference>
<feature type="compositionally biased region" description="Pro residues" evidence="1">
    <location>
        <begin position="1"/>
        <end position="12"/>
    </location>
</feature>
<dbReference type="RefSeq" id="WP_171784690.1">
    <property type="nucleotide sequence ID" value="NZ_BAAAML010000003.1"/>
</dbReference>
<evidence type="ECO:0000313" key="5">
    <source>
        <dbReference type="Proteomes" id="UP000757540"/>
    </source>
</evidence>
<sequence>MSPDPEASPPEGGPRGFFSRKRQPVPDDDPFVDPRSRWVDRFGVLLVLVALTVALLSLVDIRASDGRFGAQAAGLATTLAVGATLGLALRASGLRTRWRRRAYVFLGVLVVLSLVVVLVLETSDSVTSAPPLLLLIAAFAPVVVARRLVQHRVVTLATLLGAVSAYLLISLAYYYAFLTVDAYSAEPFFGTDEPTTSFMYFSMTTITTLGYGDLAAVTPLGRLLATSEAIVGQVYLVVFVALIVSLAAGRWQREND</sequence>
<feature type="transmembrane region" description="Helical" evidence="2">
    <location>
        <begin position="101"/>
        <end position="120"/>
    </location>
</feature>
<feature type="transmembrane region" description="Helical" evidence="2">
    <location>
        <begin position="156"/>
        <end position="177"/>
    </location>
</feature>
<feature type="transmembrane region" description="Helical" evidence="2">
    <location>
        <begin position="68"/>
        <end position="89"/>
    </location>
</feature>
<feature type="transmembrane region" description="Helical" evidence="2">
    <location>
        <begin position="197"/>
        <end position="217"/>
    </location>
</feature>
<proteinExistence type="predicted"/>
<reference evidence="4 5" key="1">
    <citation type="submission" date="2020-05" db="EMBL/GenBank/DDBJ databases">
        <title>Genomic Encyclopedia of Type Strains, Phase III (KMG-III): the genomes of soil and plant-associated and newly described type strains.</title>
        <authorList>
            <person name="Whitman W."/>
        </authorList>
    </citation>
    <scope>NUCLEOTIDE SEQUENCE [LARGE SCALE GENOMIC DNA]</scope>
    <source>
        <strain evidence="4 5">KCTC 19046</strain>
    </source>
</reference>
<feature type="transmembrane region" description="Helical" evidence="2">
    <location>
        <begin position="132"/>
        <end position="149"/>
    </location>
</feature>
<comment type="caution">
    <text evidence="4">The sequence shown here is derived from an EMBL/GenBank/DDBJ whole genome shotgun (WGS) entry which is preliminary data.</text>
</comment>
<dbReference type="InterPro" id="IPR013099">
    <property type="entry name" value="K_chnl_dom"/>
</dbReference>
<feature type="transmembrane region" description="Helical" evidence="2">
    <location>
        <begin position="229"/>
        <end position="248"/>
    </location>
</feature>
<keyword evidence="2" id="KW-0812">Transmembrane</keyword>
<feature type="transmembrane region" description="Helical" evidence="2">
    <location>
        <begin position="42"/>
        <end position="62"/>
    </location>
</feature>
<keyword evidence="2" id="KW-0472">Membrane</keyword>
<name>A0ABX2A737_9MICO</name>
<dbReference type="Gene3D" id="1.10.287.70">
    <property type="match status" value="1"/>
</dbReference>
<keyword evidence="5" id="KW-1185">Reference proteome</keyword>
<dbReference type="Pfam" id="PF07885">
    <property type="entry name" value="Ion_trans_2"/>
    <property type="match status" value="1"/>
</dbReference>